<keyword evidence="3" id="KW-1185">Reference proteome</keyword>
<feature type="compositionally biased region" description="Low complexity" evidence="1">
    <location>
        <begin position="7"/>
        <end position="16"/>
    </location>
</feature>
<evidence type="ECO:0000313" key="2">
    <source>
        <dbReference type="EMBL" id="TPG05508.1"/>
    </source>
</evidence>
<dbReference type="Proteomes" id="UP000319486">
    <property type="component" value="Unassembled WGS sequence"/>
</dbReference>
<comment type="caution">
    <text evidence="2">The sequence shown here is derived from an EMBL/GenBank/DDBJ whole genome shotgun (WGS) entry which is preliminary data.</text>
</comment>
<dbReference type="OrthoDB" id="5956793at2"/>
<dbReference type="SUPFAM" id="SSF63825">
    <property type="entry name" value="YWTD domain"/>
    <property type="match status" value="1"/>
</dbReference>
<organism evidence="2 3">
    <name type="scientific">Rhodanobacter glycinis</name>
    <dbReference type="NCBI Taxonomy" id="582702"/>
    <lineage>
        <taxon>Bacteria</taxon>
        <taxon>Pseudomonadati</taxon>
        <taxon>Pseudomonadota</taxon>
        <taxon>Gammaproteobacteria</taxon>
        <taxon>Lysobacterales</taxon>
        <taxon>Rhodanobacteraceae</taxon>
        <taxon>Rhodanobacter</taxon>
    </lineage>
</organism>
<accession>A0A502F8K6</accession>
<protein>
    <submittedName>
        <fullName evidence="2">Uncharacterized protein</fullName>
    </submittedName>
</protein>
<name>A0A502F8K6_9GAMM</name>
<gene>
    <name evidence="2" type="ORF">EAH88_15885</name>
</gene>
<dbReference type="AlphaFoldDB" id="A0A502F8K6"/>
<evidence type="ECO:0000256" key="1">
    <source>
        <dbReference type="SAM" id="MobiDB-lite"/>
    </source>
</evidence>
<feature type="region of interest" description="Disordered" evidence="1">
    <location>
        <begin position="1"/>
        <end position="21"/>
    </location>
</feature>
<reference evidence="2 3" key="1">
    <citation type="journal article" date="2019" name="Environ. Microbiol.">
        <title>Species interactions and distinct microbial communities in high Arctic permafrost affected cryosols are associated with the CH4 and CO2 gas fluxes.</title>
        <authorList>
            <person name="Altshuler I."/>
            <person name="Hamel J."/>
            <person name="Turney S."/>
            <person name="Magnuson E."/>
            <person name="Levesque R."/>
            <person name="Greer C."/>
            <person name="Whyte L.G."/>
        </authorList>
    </citation>
    <scope>NUCLEOTIDE SEQUENCE [LARGE SCALE GENOMIC DNA]</scope>
    <source>
        <strain evidence="2 3">S13Y</strain>
    </source>
</reference>
<dbReference type="EMBL" id="RCZO01000010">
    <property type="protein sequence ID" value="TPG05508.1"/>
    <property type="molecule type" value="Genomic_DNA"/>
</dbReference>
<proteinExistence type="predicted"/>
<sequence>MLHLYWPSTATDDAASPPAPVSPLVHWKDAGHDWLLVVDQATHELVVYDANDGRPLQRVGTVSGAGPIDSIFGEGNWLIATSQQHPLVQVLSLPGLQPVTLAAR</sequence>
<evidence type="ECO:0000313" key="3">
    <source>
        <dbReference type="Proteomes" id="UP000319486"/>
    </source>
</evidence>